<dbReference type="AlphaFoldDB" id="A0A5M9NWT8"/>
<feature type="chain" id="PRO_5024290215" description="TSP C-terminal domain-containing protein" evidence="1">
    <location>
        <begin position="26"/>
        <end position="653"/>
    </location>
</feature>
<evidence type="ECO:0000313" key="4">
    <source>
        <dbReference type="Proteomes" id="UP000322521"/>
    </source>
</evidence>
<dbReference type="InterPro" id="IPR008859">
    <property type="entry name" value="Thrombospondin_C"/>
</dbReference>
<organism evidence="3 4">
    <name type="scientific">Vibrio gigantis</name>
    <dbReference type="NCBI Taxonomy" id="296199"/>
    <lineage>
        <taxon>Bacteria</taxon>
        <taxon>Pseudomonadati</taxon>
        <taxon>Pseudomonadota</taxon>
        <taxon>Gammaproteobacteria</taxon>
        <taxon>Vibrionales</taxon>
        <taxon>Vibrionaceae</taxon>
        <taxon>Vibrio</taxon>
    </lineage>
</organism>
<feature type="signal peptide" evidence="1">
    <location>
        <begin position="1"/>
        <end position="25"/>
    </location>
</feature>
<dbReference type="OrthoDB" id="9152117at2"/>
<accession>A0A5M9NWT8</accession>
<keyword evidence="1" id="KW-0732">Signal</keyword>
<sequence>MKFNPRNILSGMVIHLLMTVGVAHAESDRVNLHTWKQYGAAASGNWAVSQDGQSVYQSINGAPTAFMSANKYEYRTFKGIIQVDAGAGDDDYIGFIYGDPTAGGFYLFSWKKLPTSADSGFSLIYFDGTLDQMSDYGWTVHDVEQGKNTILGKKRNVEWMHGQPYQFEMQLFPNRIVTKLDGATIFDVNNLTVAPGYFGFFNWSQGKVRYNSIQQLYPPIAEHKTGDISQGVPFTVTGTWTDRNTTDSHSCMVSQQPYYGTVTMTPPCTFTYTPSPDHDGIQTFKYRVTDESNLFTDGNVDVNVRSSGTSFTLPPHLVSGQIKNVFTQIKSTRTDGKPVVNIINKPNFMRLNELGVIEMNPTDDDLGMHHDITFETSDGLKTYNAGTFDIQVIPSTNNDYLNQNFEIITSDVQLLDLDNTPHTLVTIPALESGEGNLVEGPHEALITADVNNTHDMMVGDKVAAPGDTVSITVNLDKAGSALPIFYFTPDAEVANFSIEFPWIDSPHDWRYVVQRTCSDADSNRCDRTLEMDRLKAPTGNLQVFLRKSANAEYHSYGFADVSTWRNSDLDENLATLSDGDLVAININQKTAALNDFINQVITQFGDGDLSTKLSNIEDQAILLYRIGSGVKEYKTQKSNRWGTSSVTWISLTE</sequence>
<comment type="caution">
    <text evidence="3">The sequence shown here is derived from an EMBL/GenBank/DDBJ whole genome shotgun (WGS) entry which is preliminary data.</text>
</comment>
<dbReference type="RefSeq" id="WP_086715505.1">
    <property type="nucleotide sequence ID" value="NZ_AP025494.1"/>
</dbReference>
<evidence type="ECO:0000313" key="3">
    <source>
        <dbReference type="EMBL" id="KAA8675524.1"/>
    </source>
</evidence>
<dbReference type="GO" id="GO:0005576">
    <property type="term" value="C:extracellular region"/>
    <property type="evidence" value="ECO:0007669"/>
    <property type="project" value="InterPro"/>
</dbReference>
<dbReference type="GO" id="GO:0007155">
    <property type="term" value="P:cell adhesion"/>
    <property type="evidence" value="ECO:0007669"/>
    <property type="project" value="InterPro"/>
</dbReference>
<dbReference type="EMBL" id="VXJS01000007">
    <property type="protein sequence ID" value="KAA8675524.1"/>
    <property type="molecule type" value="Genomic_DNA"/>
</dbReference>
<dbReference type="SUPFAM" id="SSF49899">
    <property type="entry name" value="Concanavalin A-like lectins/glucanases"/>
    <property type="match status" value="1"/>
</dbReference>
<gene>
    <name evidence="3" type="ORF">F4W18_12930</name>
</gene>
<dbReference type="Gene3D" id="2.60.120.200">
    <property type="match status" value="1"/>
</dbReference>
<dbReference type="PROSITE" id="PS51236">
    <property type="entry name" value="TSP_CTER"/>
    <property type="match status" value="1"/>
</dbReference>
<evidence type="ECO:0000259" key="2">
    <source>
        <dbReference type="PROSITE" id="PS51236"/>
    </source>
</evidence>
<dbReference type="GO" id="GO:0005509">
    <property type="term" value="F:calcium ion binding"/>
    <property type="evidence" value="ECO:0007669"/>
    <property type="project" value="InterPro"/>
</dbReference>
<dbReference type="Gene3D" id="2.60.40.3440">
    <property type="match status" value="1"/>
</dbReference>
<dbReference type="Proteomes" id="UP000322521">
    <property type="component" value="Unassembled WGS sequence"/>
</dbReference>
<dbReference type="Pfam" id="PF17963">
    <property type="entry name" value="Big_9"/>
    <property type="match status" value="1"/>
</dbReference>
<protein>
    <recommendedName>
        <fullName evidence="2">TSP C-terminal domain-containing protein</fullName>
    </recommendedName>
</protein>
<name>A0A5M9NWT8_9VIBR</name>
<reference evidence="3 4" key="1">
    <citation type="submission" date="2019-09" db="EMBL/GenBank/DDBJ databases">
        <title>Draft genome sequence of various Type strains from the CCUG.</title>
        <authorList>
            <person name="Pineiro-Iglesias B."/>
            <person name="Tunovic T."/>
            <person name="Unosson C."/>
            <person name="Inganas E."/>
            <person name="Ohlen M."/>
            <person name="Cardew S."/>
            <person name="Jensie-Markopoulos S."/>
            <person name="Salva-Serra F."/>
            <person name="Jaen-Luchoro D."/>
            <person name="Karlsson R."/>
            <person name="Svensson-Stadler L."/>
            <person name="Chun J."/>
            <person name="Moore E."/>
        </authorList>
    </citation>
    <scope>NUCLEOTIDE SEQUENCE [LARGE SCALE GENOMIC DNA]</scope>
    <source>
        <strain evidence="3 4">CCUG 56969T</strain>
    </source>
</reference>
<keyword evidence="4" id="KW-1185">Reference proteome</keyword>
<evidence type="ECO:0000256" key="1">
    <source>
        <dbReference type="SAM" id="SignalP"/>
    </source>
</evidence>
<feature type="domain" description="TSP C-terminal" evidence="2">
    <location>
        <begin position="25"/>
        <end position="222"/>
    </location>
</feature>
<proteinExistence type="predicted"/>
<dbReference type="InterPro" id="IPR013320">
    <property type="entry name" value="ConA-like_dom_sf"/>
</dbReference>
<dbReference type="Pfam" id="PF05735">
    <property type="entry name" value="TSP_C"/>
    <property type="match status" value="1"/>
</dbReference>